<accession>A0A495V7S3</accession>
<dbReference type="Pfam" id="PF09299">
    <property type="entry name" value="Mu-transpos_C"/>
    <property type="match status" value="1"/>
</dbReference>
<dbReference type="SUPFAM" id="SSF53098">
    <property type="entry name" value="Ribonuclease H-like"/>
    <property type="match status" value="1"/>
</dbReference>
<feature type="compositionally biased region" description="Acidic residues" evidence="1">
    <location>
        <begin position="443"/>
        <end position="452"/>
    </location>
</feature>
<evidence type="ECO:0000313" key="4">
    <source>
        <dbReference type="EMBL" id="RKT44504.1"/>
    </source>
</evidence>
<name>A0A495V7S3_9GAMM</name>
<dbReference type="Gene3D" id="3.30.420.10">
    <property type="entry name" value="Ribonuclease H-like superfamily/Ribonuclease H"/>
    <property type="match status" value="1"/>
</dbReference>
<dbReference type="Pfam" id="PF13565">
    <property type="entry name" value="HTH_32"/>
    <property type="match status" value="1"/>
</dbReference>
<dbReference type="AlphaFoldDB" id="A0A495V7S3"/>
<dbReference type="OrthoDB" id="501284at2"/>
<evidence type="ECO:0000256" key="1">
    <source>
        <dbReference type="SAM" id="MobiDB-lite"/>
    </source>
</evidence>
<dbReference type="PANTHER" id="PTHR35004">
    <property type="entry name" value="TRANSPOSASE RV3428C-RELATED"/>
    <property type="match status" value="1"/>
</dbReference>
<gene>
    <name evidence="3" type="ORF">BDD21_1840</name>
    <name evidence="4" type="ORF">BDD21_1889</name>
    <name evidence="5" type="ORF">BDD21_2816</name>
</gene>
<evidence type="ECO:0000313" key="6">
    <source>
        <dbReference type="Proteomes" id="UP000274556"/>
    </source>
</evidence>
<proteinExistence type="predicted"/>
<comment type="caution">
    <text evidence="5">The sequence shown here is derived from an EMBL/GenBank/DDBJ whole genome shotgun (WGS) entry which is preliminary data.</text>
</comment>
<dbReference type="GO" id="GO:0015074">
    <property type="term" value="P:DNA integration"/>
    <property type="evidence" value="ECO:0007669"/>
    <property type="project" value="InterPro"/>
</dbReference>
<sequence length="452" mass="50630">MTDPQTDLQHDIALFRYGVIAELVQWPKEEKGLYEAIQTKAERDYAIPGSTRTRVAAETIRDWLKAYRRGGFEALLPKPRADRGQVRRLPANVVEALLAAKEANPQLSVQLVIRAVRRRPEVPPDLPLPPSTVHRLLARHGLMDTAKTASQTQDRRRFAFEQAGELWMSDVMHGPAVVVGERVKRKTYLIAFIDDATRVIPYASFALSENTRTFLPVLAQAILRRGLPQKLYVDNGANYRSKQLALVCAKLGIALIHARPYQPQGKGKIERWFKTVRAQLLTRLTDADTASLAALNRRLAGWIEGEYHHTPHRGLDGATPLEQWARTGAAVRFPEPGLDLADLFLHEAVRKVQKDRTVSLHGVVYEVDAALVGENITLRYDPDAPPERPIQVCFEGRAHDPARPVQTYANCFVKRDRPSRTLAVDGPVPEPAPSALRLRELPEADADTLEGR</sequence>
<dbReference type="InterPro" id="IPR009057">
    <property type="entry name" value="Homeodomain-like_sf"/>
</dbReference>
<keyword evidence="6" id="KW-1185">Reference proteome</keyword>
<organism evidence="5 6">
    <name type="scientific">Thiocapsa rosea</name>
    <dbReference type="NCBI Taxonomy" id="69360"/>
    <lineage>
        <taxon>Bacteria</taxon>
        <taxon>Pseudomonadati</taxon>
        <taxon>Pseudomonadota</taxon>
        <taxon>Gammaproteobacteria</taxon>
        <taxon>Chromatiales</taxon>
        <taxon>Chromatiaceae</taxon>
        <taxon>Thiocapsa</taxon>
    </lineage>
</organism>
<dbReference type="InterPro" id="IPR015378">
    <property type="entry name" value="Transposase-like_Mu_C"/>
</dbReference>
<dbReference type="SUPFAM" id="SSF46689">
    <property type="entry name" value="Homeodomain-like"/>
    <property type="match status" value="1"/>
</dbReference>
<dbReference type="InterPro" id="IPR036397">
    <property type="entry name" value="RNaseH_sf"/>
</dbReference>
<dbReference type="GO" id="GO:0003676">
    <property type="term" value="F:nucleic acid binding"/>
    <property type="evidence" value="ECO:0007669"/>
    <property type="project" value="InterPro"/>
</dbReference>
<dbReference type="PANTHER" id="PTHR35004:SF6">
    <property type="entry name" value="TRANSPOSASE"/>
    <property type="match status" value="1"/>
</dbReference>
<dbReference type="InterPro" id="IPR012337">
    <property type="entry name" value="RNaseH-like_sf"/>
</dbReference>
<dbReference type="EMBL" id="RBXL01000001">
    <property type="protein sequence ID" value="RKT45369.1"/>
    <property type="molecule type" value="Genomic_DNA"/>
</dbReference>
<dbReference type="RefSeq" id="WP_120796896.1">
    <property type="nucleotide sequence ID" value="NZ_RBXL01000001.1"/>
</dbReference>
<protein>
    <submittedName>
        <fullName evidence="5">Mu transposase-like protein</fullName>
    </submittedName>
</protein>
<evidence type="ECO:0000313" key="5">
    <source>
        <dbReference type="EMBL" id="RKT45369.1"/>
    </source>
</evidence>
<reference evidence="5 6" key="1">
    <citation type="submission" date="2018-10" db="EMBL/GenBank/DDBJ databases">
        <title>Genomic Encyclopedia of Archaeal and Bacterial Type Strains, Phase II (KMG-II): from individual species to whole genera.</title>
        <authorList>
            <person name="Goeker M."/>
        </authorList>
    </citation>
    <scope>NUCLEOTIDE SEQUENCE [LARGE SCALE GENOMIC DNA]</scope>
    <source>
        <strain evidence="5 6">DSM 235</strain>
    </source>
</reference>
<feature type="region of interest" description="Disordered" evidence="1">
    <location>
        <begin position="421"/>
        <end position="452"/>
    </location>
</feature>
<dbReference type="Proteomes" id="UP000274556">
    <property type="component" value="Unassembled WGS sequence"/>
</dbReference>
<dbReference type="Pfam" id="PF00665">
    <property type="entry name" value="rve"/>
    <property type="match status" value="1"/>
</dbReference>
<dbReference type="InterPro" id="IPR001584">
    <property type="entry name" value="Integrase_cat-core"/>
</dbReference>
<feature type="domain" description="Integrase catalytic" evidence="2">
    <location>
        <begin position="159"/>
        <end position="328"/>
    </location>
</feature>
<dbReference type="EMBL" id="RBXL01000001">
    <property type="protein sequence ID" value="RKT44504.1"/>
    <property type="molecule type" value="Genomic_DNA"/>
</dbReference>
<evidence type="ECO:0000313" key="3">
    <source>
        <dbReference type="EMBL" id="RKT44457.1"/>
    </source>
</evidence>
<dbReference type="PROSITE" id="PS50994">
    <property type="entry name" value="INTEGRASE"/>
    <property type="match status" value="1"/>
</dbReference>
<dbReference type="EMBL" id="RBXL01000001">
    <property type="protein sequence ID" value="RKT44457.1"/>
    <property type="molecule type" value="Genomic_DNA"/>
</dbReference>
<evidence type="ECO:0000259" key="2">
    <source>
        <dbReference type="PROSITE" id="PS50994"/>
    </source>
</evidence>